<dbReference type="Pfam" id="PF06580">
    <property type="entry name" value="His_kinase"/>
    <property type="match status" value="1"/>
</dbReference>
<accession>A0A4U9UWE4</accession>
<organism evidence="2">
    <name type="scientific">Serratia fonticola</name>
    <dbReference type="NCBI Taxonomy" id="47917"/>
    <lineage>
        <taxon>Bacteria</taxon>
        <taxon>Pseudomonadati</taxon>
        <taxon>Pseudomonadota</taxon>
        <taxon>Gammaproteobacteria</taxon>
        <taxon>Enterobacterales</taxon>
        <taxon>Yersiniaceae</taxon>
        <taxon>Serratia</taxon>
    </lineage>
</organism>
<protein>
    <submittedName>
        <fullName evidence="2">Inner membrane protein ypdA</fullName>
    </submittedName>
</protein>
<dbReference type="InterPro" id="IPR050640">
    <property type="entry name" value="Bact_2-comp_sensor_kinase"/>
</dbReference>
<dbReference type="PANTHER" id="PTHR34220">
    <property type="entry name" value="SENSOR HISTIDINE KINASE YPDA"/>
    <property type="match status" value="1"/>
</dbReference>
<evidence type="ECO:0000259" key="1">
    <source>
        <dbReference type="Pfam" id="PF06580"/>
    </source>
</evidence>
<dbReference type="GO" id="GO:0016020">
    <property type="term" value="C:membrane"/>
    <property type="evidence" value="ECO:0007669"/>
    <property type="project" value="InterPro"/>
</dbReference>
<reference evidence="2" key="1">
    <citation type="submission" date="2019-05" db="EMBL/GenBank/DDBJ databases">
        <authorList>
            <consortium name="Pathogen Informatics"/>
        </authorList>
    </citation>
    <scope>NUCLEOTIDE SEQUENCE [LARGE SCALE GENOMIC DNA]</scope>
    <source>
        <strain evidence="2">NCTC12965</strain>
    </source>
</reference>
<gene>
    <name evidence="2" type="primary">ypdA_3</name>
    <name evidence="2" type="ORF">NCTC12965_03637</name>
</gene>
<dbReference type="EMBL" id="CABEEZ010000076">
    <property type="protein sequence ID" value="VTR34474.1"/>
    <property type="molecule type" value="Genomic_DNA"/>
</dbReference>
<dbReference type="PANTHER" id="PTHR34220:SF7">
    <property type="entry name" value="SENSOR HISTIDINE KINASE YPDA"/>
    <property type="match status" value="1"/>
</dbReference>
<proteinExistence type="predicted"/>
<dbReference type="GO" id="GO:0000155">
    <property type="term" value="F:phosphorelay sensor kinase activity"/>
    <property type="evidence" value="ECO:0007669"/>
    <property type="project" value="InterPro"/>
</dbReference>
<sequence length="148" mass="16975">MEVSRIEHLRQMADKAEMRALQSKINPHFLFNALNAISSSIRLNQDTARQLIINLSRYLRYNLELNDELIDIRKELHQIQDYIAIEQARFGSKLTVIYDIDDDIAVRIPSLLIQPLVENAIVHGIQPCKGKGVVVIAVKDRAIASRFR</sequence>
<dbReference type="AlphaFoldDB" id="A0A4U9UWE4"/>
<evidence type="ECO:0000313" key="2">
    <source>
        <dbReference type="EMBL" id="VTR34474.1"/>
    </source>
</evidence>
<dbReference type="InterPro" id="IPR010559">
    <property type="entry name" value="Sig_transdc_His_kin_internal"/>
</dbReference>
<name>A0A4U9UWE4_SERFO</name>
<feature type="domain" description="Signal transduction histidine kinase internal region" evidence="1">
    <location>
        <begin position="16"/>
        <end position="94"/>
    </location>
</feature>